<dbReference type="KEGG" id="bmic:BMR1_01G00050"/>
<dbReference type="Pfam" id="PF13905">
    <property type="entry name" value="Thioredoxin_8"/>
    <property type="match status" value="2"/>
</dbReference>
<feature type="chain" id="PRO_5009937097" evidence="1">
    <location>
        <begin position="20"/>
        <end position="579"/>
    </location>
</feature>
<evidence type="ECO:0000256" key="1">
    <source>
        <dbReference type="SAM" id="SignalP"/>
    </source>
</evidence>
<dbReference type="Gene3D" id="3.40.30.10">
    <property type="entry name" value="Glutaredoxin"/>
    <property type="match status" value="2"/>
</dbReference>
<dbReference type="AlphaFoldDB" id="A0A1N6LW58"/>
<reference evidence="3 4" key="3">
    <citation type="journal article" date="2016" name="Sci. Rep.">
        <title>Genome-wide diversity and gene expression profiling of Babesia microti isolates identify polymorphic genes that mediate host-pathogen interactions.</title>
        <authorList>
            <person name="Silva J.C."/>
            <person name="Cornillot E."/>
            <person name="McCracken C."/>
            <person name="Usmani-Brown S."/>
            <person name="Dwivedi A."/>
            <person name="Ifeonu O.O."/>
            <person name="Crabtree J."/>
            <person name="Gotia H.T."/>
            <person name="Virji A.Z."/>
            <person name="Reynes C."/>
            <person name="Colinge J."/>
            <person name="Kumar V."/>
            <person name="Lawres L."/>
            <person name="Pazzi J.E."/>
            <person name="Pablo J.V."/>
            <person name="Hung C."/>
            <person name="Brancato J."/>
            <person name="Kumari P."/>
            <person name="Orvis J."/>
            <person name="Tretina K."/>
            <person name="Chibucos M."/>
            <person name="Ott S."/>
            <person name="Sadzewicz L."/>
            <person name="Sengamalay N."/>
            <person name="Shetty A.C."/>
            <person name="Su Q."/>
            <person name="Tallon L."/>
            <person name="Fraser C.M."/>
            <person name="Frutos R."/>
            <person name="Molina D.M."/>
            <person name="Krause P.J."/>
            <person name="Ben Mamoun C."/>
        </authorList>
    </citation>
    <scope>NUCLEOTIDE SEQUENCE [LARGE SCALE GENOMIC DNA]</scope>
    <source>
        <strain evidence="3 4">RI</strain>
    </source>
</reference>
<feature type="domain" description="Thioredoxin-like fold" evidence="2">
    <location>
        <begin position="168"/>
        <end position="267"/>
    </location>
</feature>
<dbReference type="RefSeq" id="XP_021337233.1">
    <property type="nucleotide sequence ID" value="XM_021481537.1"/>
</dbReference>
<keyword evidence="3" id="KW-0560">Oxidoreductase</keyword>
<feature type="domain" description="Thioredoxin-like fold" evidence="2">
    <location>
        <begin position="313"/>
        <end position="409"/>
    </location>
</feature>
<name>A0A1N6LW58_BABMR</name>
<dbReference type="EC" id="1.8.1.8" evidence="3"/>
<accession>A0A1N6LW58</accession>
<protein>
    <submittedName>
        <fullName evidence="3">Thioredoxin-like</fullName>
        <ecNumber evidence="3">1.8.1.8</ecNumber>
    </submittedName>
</protein>
<evidence type="ECO:0000259" key="2">
    <source>
        <dbReference type="Pfam" id="PF13905"/>
    </source>
</evidence>
<dbReference type="Proteomes" id="UP000002899">
    <property type="component" value="Chromosome I"/>
</dbReference>
<dbReference type="PANTHER" id="PTHR46472">
    <property type="entry name" value="NUCLEOREDOXIN"/>
    <property type="match status" value="1"/>
</dbReference>
<dbReference type="InterPro" id="IPR036249">
    <property type="entry name" value="Thioredoxin-like_sf"/>
</dbReference>
<dbReference type="OrthoDB" id="409136at2759"/>
<reference evidence="3 4" key="1">
    <citation type="journal article" date="2012" name="Nucleic Acids Res.">
        <title>Sequencing of the smallest Apicomplexan genome from the human pathogen Babesia microti.</title>
        <authorList>
            <person name="Cornillot E."/>
            <person name="Hadj-Kaddour K."/>
            <person name="Dassouli A."/>
            <person name="Noel B."/>
            <person name="Ranwez V."/>
            <person name="Vacherie B."/>
            <person name="Augagneur Y."/>
            <person name="Bres V."/>
            <person name="Duclos A."/>
            <person name="Randazzo S."/>
            <person name="Carcy B."/>
            <person name="Debierre-Grockiego F."/>
            <person name="Delbecq S."/>
            <person name="Moubri-Menage K."/>
            <person name="Shams-Eldin H."/>
            <person name="Usmani-Brown S."/>
            <person name="Bringaud F."/>
            <person name="Wincker P."/>
            <person name="Vivares C.P."/>
            <person name="Schwarz R.T."/>
            <person name="Schetters T.P."/>
            <person name="Krause P.J."/>
            <person name="Gorenflot A."/>
            <person name="Berry V."/>
            <person name="Barbe V."/>
            <person name="Ben Mamoun C."/>
        </authorList>
    </citation>
    <scope>NUCLEOTIDE SEQUENCE [LARGE SCALE GENOMIC DNA]</scope>
    <source>
        <strain evidence="3 4">RI</strain>
    </source>
</reference>
<evidence type="ECO:0000313" key="4">
    <source>
        <dbReference type="Proteomes" id="UP000002899"/>
    </source>
</evidence>
<dbReference type="EMBL" id="FO082871">
    <property type="protein sequence ID" value="SIO73121.1"/>
    <property type="molecule type" value="Genomic_DNA"/>
</dbReference>
<sequence>MMMPALGVWVIMALGLGESRDIRQNKRTKCGLLALQNRSMVLEPKGIHNPGLEKYFSFIVSNNENTEETDSQQQVKTFDERIRFNYPFIGALLLAGLMTCKCVKEFSKLQLVSDDAPGIANIIGHVLIEKSKNPNFLQKFLCILYPLRGYLLPLTNYTSTLNAIPKDSLVALYFHSGNVEHILETHGYPLINPKLKSIQELANASGKPLKIIYASLDRWYSTAYDHFLKMDWYAIPFDERKKLENLCHRFDINSLPSVVLLDANGNVVNDRALYVMLTNPSGYPWKVDSILDLLGENLVDQNKDTVAASSIKGHVVGLYFGAPGKVPHGFDDKLTAFCKAMAKKTGGKFELVYVSNDKNVEQFQEQIKSLAMQLLAVPFDNLQTRILLQNYLEIHTTPSLVLVGQNGKVITRDGRFYVETDPMAETLSLDPSESVCDVSNNIDGFAHSPVVIAFAEHSTPQEKNDILQQMRKLSVEHSRKRRGKELKFFVSLQSHPRSEAIRRLCGLPKATQENSKHAKLAILDLLHQKVFIEPDISSLRQLSSKISFKGNISNLSDRARLLVELFHDSMLPGKQIALK</sequence>
<evidence type="ECO:0000313" key="3">
    <source>
        <dbReference type="EMBL" id="SIO73121.1"/>
    </source>
</evidence>
<dbReference type="VEuPathDB" id="PiroplasmaDB:BMR1_01G00050"/>
<dbReference type="GeneID" id="24423093"/>
<keyword evidence="4" id="KW-1185">Reference proteome</keyword>
<dbReference type="InterPro" id="IPR012336">
    <property type="entry name" value="Thioredoxin-like_fold"/>
</dbReference>
<dbReference type="GO" id="GO:0005634">
    <property type="term" value="C:nucleus"/>
    <property type="evidence" value="ECO:0007669"/>
    <property type="project" value="TreeGrafter"/>
</dbReference>
<feature type="signal peptide" evidence="1">
    <location>
        <begin position="1"/>
        <end position="19"/>
    </location>
</feature>
<dbReference type="GO" id="GO:0004791">
    <property type="term" value="F:thioredoxin-disulfide reductase (NADPH) activity"/>
    <property type="evidence" value="ECO:0007669"/>
    <property type="project" value="TreeGrafter"/>
</dbReference>
<gene>
    <name evidence="3" type="ORF">BMR1_01G00050</name>
</gene>
<keyword evidence="1" id="KW-0732">Signal</keyword>
<proteinExistence type="predicted"/>
<dbReference type="PANTHER" id="PTHR46472:SF1">
    <property type="entry name" value="NUCLEOREDOXIN"/>
    <property type="match status" value="1"/>
</dbReference>
<dbReference type="GO" id="GO:0030178">
    <property type="term" value="P:negative regulation of Wnt signaling pathway"/>
    <property type="evidence" value="ECO:0007669"/>
    <property type="project" value="TreeGrafter"/>
</dbReference>
<reference evidence="3 4" key="2">
    <citation type="journal article" date="2013" name="PLoS ONE">
        <title>Whole genome mapping and re-organization of the nuclear and mitochondrial genomes of Babesia microti isolates.</title>
        <authorList>
            <person name="Cornillot E."/>
            <person name="Dassouli A."/>
            <person name="Garg A."/>
            <person name="Pachikara N."/>
            <person name="Randazzo S."/>
            <person name="Depoix D."/>
            <person name="Carcy B."/>
            <person name="Delbecq S."/>
            <person name="Frutos R."/>
            <person name="Silva J.C."/>
            <person name="Sutton R."/>
            <person name="Krause P.J."/>
            <person name="Mamoun C.B."/>
        </authorList>
    </citation>
    <scope>NUCLEOTIDE SEQUENCE [LARGE SCALE GENOMIC DNA]</scope>
    <source>
        <strain evidence="3 4">RI</strain>
    </source>
</reference>
<dbReference type="SUPFAM" id="SSF52833">
    <property type="entry name" value="Thioredoxin-like"/>
    <property type="match status" value="2"/>
</dbReference>
<organism evidence="3 4">
    <name type="scientific">Babesia microti (strain RI)</name>
    <dbReference type="NCBI Taxonomy" id="1133968"/>
    <lineage>
        <taxon>Eukaryota</taxon>
        <taxon>Sar</taxon>
        <taxon>Alveolata</taxon>
        <taxon>Apicomplexa</taxon>
        <taxon>Aconoidasida</taxon>
        <taxon>Piroplasmida</taxon>
        <taxon>Babesiidae</taxon>
        <taxon>Babesia</taxon>
    </lineage>
</organism>
<dbReference type="GO" id="GO:0031397">
    <property type="term" value="P:negative regulation of protein ubiquitination"/>
    <property type="evidence" value="ECO:0007669"/>
    <property type="project" value="TreeGrafter"/>
</dbReference>